<dbReference type="GO" id="GO:0032259">
    <property type="term" value="P:methylation"/>
    <property type="evidence" value="ECO:0007669"/>
    <property type="project" value="UniProtKB-KW"/>
</dbReference>
<dbReference type="Proteomes" id="UP000075714">
    <property type="component" value="Unassembled WGS sequence"/>
</dbReference>
<dbReference type="CDD" id="cd19172">
    <property type="entry name" value="SET_SETD2"/>
    <property type="match status" value="1"/>
</dbReference>
<feature type="region of interest" description="Disordered" evidence="8">
    <location>
        <begin position="403"/>
        <end position="531"/>
    </location>
</feature>
<sequence length="1137" mass="121901">MSDLDEEESAKRRRIPAVWQLLKDNVLAHRKRKMQDEDDIMICHCKPVYRGGDGCGPDCINRMLCIECVPGFCPSEDKCTNQMFSKRMYANLEIRRAGAKGFGLYALEDIKAGQFIIEYIGEVLEEDEYQRRKDYYMSVGQRHYYFMNIGNGEVIDACRKGNISRFINHSCEPNCETQKWLVRGELAIGLFAVRDIPKDTELTFDYNFERYGDKPMRCYCQSQNCRQFIGGMQDNVDVSLLAPVEPDNASRDLPPIMLTDADMDPNMRMLLEWRVGTKVDKAKEMGMITRLERICKSRNVNWSVKHFYGQEAPPPPQDDAAIVPSTSERGTDQPQAVVESCAGAGPAPAKSKQQRKAEKAGAVAAAAAPSAAKGKATGAKQQLDGATHAAGVAKLRIEEGATPVAASGPESTPREAGGAQAGRQAGTSAPSTTPDMAQVRGPKALFKQWKIMQQQEPAPAPVVEEKAHATTSSLPSPPSPHSPLSPQVPQSPRTSGSLDNDDAALEEAAASARRSASPPPTANGRGARKLRSEIDRRLDEVVGSNGRLKDPSRQNIIKVLRLFNLCDIGGQSGKTAGFGAAAGGRYLNGGMSRGMDDGGMAGPGPGSTGGLTARQRARMADLSLLLDVVLKTSSSVAKKEFVTCGLLTQLHQAMGRNTGKEYCVILRKVLRVVEMLPLEANDVYAVRSAHGNFADMLRQLSSNADYDVRTKASALLKKFPPSAVTDQRLLQLMAAPPVRFGHGRGGGGMGGGGGMRMGGGFPGMLPLAMQQQLLQQQQQMLQQQLLKQQQQMMRLKDGAGSAAGSNGLPPPPPLGPGGATTPGDGAASELPSTSLMRTSSSVSLGDDPMDADLAGANGPAGLPPLGPGRQRALAVAAAAAAALASRPGLLRPMAARGGMMGGPGMLGPMLNGLGAMNAAGGTRMGLMGLMGMGPSPLGLPPRPPSPANADAYSGYNGNGFADDSMLSSKRRKHSHPHGLDGSLHGDSASGPLPGPPSRPPYTLASGYRQWLRPVSVHYADVWEEPDASFEAFVTDMVRHRLGKYLQPEHPSRVTVQEATMLRAKVYREVVAKERRAWEERRSAGVYKPIERHKLEANLKEFVRSTIKRMREREKEKAGVAPGAAGQSHFPGSGRSIT</sequence>
<feature type="compositionally biased region" description="Pro residues" evidence="8">
    <location>
        <begin position="937"/>
        <end position="946"/>
    </location>
</feature>
<evidence type="ECO:0000259" key="9">
    <source>
        <dbReference type="PROSITE" id="PS50280"/>
    </source>
</evidence>
<dbReference type="PROSITE" id="PS50868">
    <property type="entry name" value="POST_SET"/>
    <property type="match status" value="1"/>
</dbReference>
<comment type="caution">
    <text evidence="12">The sequence shown here is derived from an EMBL/GenBank/DDBJ whole genome shotgun (WGS) entry which is preliminary data.</text>
</comment>
<feature type="compositionally biased region" description="Low complexity" evidence="8">
    <location>
        <begin position="819"/>
        <end position="844"/>
    </location>
</feature>
<evidence type="ECO:0000256" key="5">
    <source>
        <dbReference type="ARBA" id="ARBA00022679"/>
    </source>
</evidence>
<comment type="subcellular location">
    <subcellularLocation>
        <location evidence="2">Chromosome</location>
    </subcellularLocation>
    <subcellularLocation>
        <location evidence="1">Nucleus</location>
    </subcellularLocation>
</comment>
<dbReference type="InterPro" id="IPR001214">
    <property type="entry name" value="SET_dom"/>
</dbReference>
<keyword evidence="7" id="KW-0539">Nucleus</keyword>
<dbReference type="AlphaFoldDB" id="A0A150GXX8"/>
<dbReference type="InterPro" id="IPR046341">
    <property type="entry name" value="SET_dom_sf"/>
</dbReference>
<evidence type="ECO:0000256" key="3">
    <source>
        <dbReference type="ARBA" id="ARBA00022454"/>
    </source>
</evidence>
<evidence type="ECO:0000313" key="12">
    <source>
        <dbReference type="EMBL" id="KXZ54200.1"/>
    </source>
</evidence>
<feature type="compositionally biased region" description="Polar residues" evidence="8">
    <location>
        <begin position="324"/>
        <end position="334"/>
    </location>
</feature>
<dbReference type="Pfam" id="PF17907">
    <property type="entry name" value="AWS"/>
    <property type="match status" value="1"/>
</dbReference>
<dbReference type="SMART" id="SM00317">
    <property type="entry name" value="SET"/>
    <property type="match status" value="1"/>
</dbReference>
<proteinExistence type="predicted"/>
<evidence type="ECO:0000259" key="11">
    <source>
        <dbReference type="PROSITE" id="PS51215"/>
    </source>
</evidence>
<feature type="region of interest" description="Disordered" evidence="8">
    <location>
        <begin position="1112"/>
        <end position="1137"/>
    </location>
</feature>
<evidence type="ECO:0000256" key="2">
    <source>
        <dbReference type="ARBA" id="ARBA00004286"/>
    </source>
</evidence>
<dbReference type="InterPro" id="IPR044437">
    <property type="entry name" value="SETD2/Set2_SET"/>
</dbReference>
<feature type="domain" description="SET" evidence="9">
    <location>
        <begin position="90"/>
        <end position="207"/>
    </location>
</feature>
<feature type="domain" description="Post-SET" evidence="10">
    <location>
        <begin position="214"/>
        <end position="230"/>
    </location>
</feature>
<feature type="region of interest" description="Disordered" evidence="8">
    <location>
        <begin position="307"/>
        <end position="362"/>
    </location>
</feature>
<accession>A0A150GXX8</accession>
<feature type="region of interest" description="Disordered" evidence="8">
    <location>
        <begin position="791"/>
        <end position="860"/>
    </location>
</feature>
<evidence type="ECO:0000256" key="8">
    <source>
        <dbReference type="SAM" id="MobiDB-lite"/>
    </source>
</evidence>
<feature type="region of interest" description="Disordered" evidence="8">
    <location>
        <begin position="935"/>
        <end position="954"/>
    </location>
</feature>
<feature type="region of interest" description="Disordered" evidence="8">
    <location>
        <begin position="962"/>
        <end position="1000"/>
    </location>
</feature>
<gene>
    <name evidence="12" type="ORF">GPECTOR_5g294</name>
</gene>
<dbReference type="InterPro" id="IPR050777">
    <property type="entry name" value="SET2_Histone-Lys_MeTrsfase"/>
</dbReference>
<evidence type="ECO:0000259" key="10">
    <source>
        <dbReference type="PROSITE" id="PS50868"/>
    </source>
</evidence>
<evidence type="ECO:0000256" key="7">
    <source>
        <dbReference type="ARBA" id="ARBA00023242"/>
    </source>
</evidence>
<dbReference type="InterPro" id="IPR006560">
    <property type="entry name" value="AWS_dom"/>
</dbReference>
<feature type="compositionally biased region" description="Low complexity" evidence="8">
    <location>
        <begin position="506"/>
        <end position="516"/>
    </location>
</feature>
<feature type="domain" description="AWS" evidence="11">
    <location>
        <begin position="38"/>
        <end position="88"/>
    </location>
</feature>
<name>A0A150GXX8_GONPE</name>
<dbReference type="Pfam" id="PF00856">
    <property type="entry name" value="SET"/>
    <property type="match status" value="1"/>
</dbReference>
<evidence type="ECO:0000256" key="4">
    <source>
        <dbReference type="ARBA" id="ARBA00022603"/>
    </source>
</evidence>
<dbReference type="PANTHER" id="PTHR22884">
    <property type="entry name" value="SET DOMAIN PROTEINS"/>
    <property type="match status" value="1"/>
</dbReference>
<dbReference type="Gene3D" id="2.170.270.10">
    <property type="entry name" value="SET domain"/>
    <property type="match status" value="1"/>
</dbReference>
<evidence type="ECO:0000313" key="13">
    <source>
        <dbReference type="Proteomes" id="UP000075714"/>
    </source>
</evidence>
<evidence type="ECO:0000256" key="1">
    <source>
        <dbReference type="ARBA" id="ARBA00004123"/>
    </source>
</evidence>
<protein>
    <submittedName>
        <fullName evidence="12">Uncharacterized protein</fullName>
    </submittedName>
</protein>
<feature type="compositionally biased region" description="Low complexity" evidence="8">
    <location>
        <begin position="791"/>
        <end position="807"/>
    </location>
</feature>
<keyword evidence="5" id="KW-0808">Transferase</keyword>
<dbReference type="OrthoDB" id="2422440at2759"/>
<dbReference type="PROSITE" id="PS50280">
    <property type="entry name" value="SET"/>
    <property type="match status" value="1"/>
</dbReference>
<dbReference type="EMBL" id="LSYV01000006">
    <property type="protein sequence ID" value="KXZ54200.1"/>
    <property type="molecule type" value="Genomic_DNA"/>
</dbReference>
<reference evidence="13" key="1">
    <citation type="journal article" date="2016" name="Nat. Commun.">
        <title>The Gonium pectorale genome demonstrates co-option of cell cycle regulation during the evolution of multicellularity.</title>
        <authorList>
            <person name="Hanschen E.R."/>
            <person name="Marriage T.N."/>
            <person name="Ferris P.J."/>
            <person name="Hamaji T."/>
            <person name="Toyoda A."/>
            <person name="Fujiyama A."/>
            <person name="Neme R."/>
            <person name="Noguchi H."/>
            <person name="Minakuchi Y."/>
            <person name="Suzuki M."/>
            <person name="Kawai-Toyooka H."/>
            <person name="Smith D.R."/>
            <person name="Sparks H."/>
            <person name="Anderson J."/>
            <person name="Bakaric R."/>
            <person name="Luria V."/>
            <person name="Karger A."/>
            <person name="Kirschner M.W."/>
            <person name="Durand P.M."/>
            <person name="Michod R.E."/>
            <person name="Nozaki H."/>
            <person name="Olson B.J."/>
        </authorList>
    </citation>
    <scope>NUCLEOTIDE SEQUENCE [LARGE SCALE GENOMIC DNA]</scope>
    <source>
        <strain evidence="13">NIES-2863</strain>
    </source>
</reference>
<dbReference type="GO" id="GO:0005634">
    <property type="term" value="C:nucleus"/>
    <property type="evidence" value="ECO:0007669"/>
    <property type="project" value="UniProtKB-SubCell"/>
</dbReference>
<dbReference type="SMART" id="SM00570">
    <property type="entry name" value="AWS"/>
    <property type="match status" value="1"/>
</dbReference>
<evidence type="ECO:0000256" key="6">
    <source>
        <dbReference type="ARBA" id="ARBA00022691"/>
    </source>
</evidence>
<feature type="compositionally biased region" description="Low complexity" evidence="8">
    <location>
        <begin position="416"/>
        <end position="426"/>
    </location>
</feature>
<dbReference type="GO" id="GO:0005694">
    <property type="term" value="C:chromosome"/>
    <property type="evidence" value="ECO:0007669"/>
    <property type="project" value="UniProtKB-SubCell"/>
</dbReference>
<keyword evidence="4" id="KW-0489">Methyltransferase</keyword>
<keyword evidence="3" id="KW-0158">Chromosome</keyword>
<organism evidence="12 13">
    <name type="scientific">Gonium pectorale</name>
    <name type="common">Green alga</name>
    <dbReference type="NCBI Taxonomy" id="33097"/>
    <lineage>
        <taxon>Eukaryota</taxon>
        <taxon>Viridiplantae</taxon>
        <taxon>Chlorophyta</taxon>
        <taxon>core chlorophytes</taxon>
        <taxon>Chlorophyceae</taxon>
        <taxon>CS clade</taxon>
        <taxon>Chlamydomonadales</taxon>
        <taxon>Volvocaceae</taxon>
        <taxon>Gonium</taxon>
    </lineage>
</organism>
<dbReference type="STRING" id="33097.A0A150GXX8"/>
<keyword evidence="13" id="KW-1185">Reference proteome</keyword>
<dbReference type="InterPro" id="IPR003616">
    <property type="entry name" value="Post-SET_dom"/>
</dbReference>
<dbReference type="PROSITE" id="PS51215">
    <property type="entry name" value="AWS"/>
    <property type="match status" value="1"/>
</dbReference>
<dbReference type="GO" id="GO:0046975">
    <property type="term" value="F:histone H3K36 methyltransferase activity"/>
    <property type="evidence" value="ECO:0007669"/>
    <property type="project" value="InterPro"/>
</dbReference>
<keyword evidence="6" id="KW-0949">S-adenosyl-L-methionine</keyword>
<dbReference type="SUPFAM" id="SSF82199">
    <property type="entry name" value="SET domain"/>
    <property type="match status" value="1"/>
</dbReference>